<accession>A0A8I2YGY1</accession>
<dbReference type="Gene3D" id="2.80.10.50">
    <property type="match status" value="1"/>
</dbReference>
<name>A0A8I2YGY1_9AGAM</name>
<organism evidence="1 2">
    <name type="scientific">Boletus reticuloceps</name>
    <dbReference type="NCBI Taxonomy" id="495285"/>
    <lineage>
        <taxon>Eukaryota</taxon>
        <taxon>Fungi</taxon>
        <taxon>Dikarya</taxon>
        <taxon>Basidiomycota</taxon>
        <taxon>Agaricomycotina</taxon>
        <taxon>Agaricomycetes</taxon>
        <taxon>Agaricomycetidae</taxon>
        <taxon>Boletales</taxon>
        <taxon>Boletineae</taxon>
        <taxon>Boletaceae</taxon>
        <taxon>Boletoideae</taxon>
        <taxon>Boletus</taxon>
    </lineage>
</organism>
<evidence type="ECO:0000313" key="2">
    <source>
        <dbReference type="Proteomes" id="UP000683000"/>
    </source>
</evidence>
<dbReference type="EMBL" id="JAGFBS010000031">
    <property type="protein sequence ID" value="KAG6371846.1"/>
    <property type="molecule type" value="Genomic_DNA"/>
</dbReference>
<proteinExistence type="predicted"/>
<sequence>MMSGPPIGNYSIRLASDDKAWIGIDDGGPPVVRVVASGSNSVWTVKRSEDGKYALEYLRAGNNVYIIPDEYNVVGSIVPSSYPWIISGPDGGPYTIETSGLGPHQAWTVKDTSPEAFVTLEYLKKPLPEQQFCFVPWPGPE</sequence>
<dbReference type="AlphaFoldDB" id="A0A8I2YGY1"/>
<gene>
    <name evidence="1" type="ORF">JVT61DRAFT_8843</name>
</gene>
<dbReference type="OrthoDB" id="10278692at2759"/>
<protein>
    <submittedName>
        <fullName evidence="1">Uncharacterized protein</fullName>
    </submittedName>
</protein>
<evidence type="ECO:0000313" key="1">
    <source>
        <dbReference type="EMBL" id="KAG6371846.1"/>
    </source>
</evidence>
<dbReference type="Proteomes" id="UP000683000">
    <property type="component" value="Unassembled WGS sequence"/>
</dbReference>
<keyword evidence="2" id="KW-1185">Reference proteome</keyword>
<reference evidence="1" key="1">
    <citation type="submission" date="2021-03" db="EMBL/GenBank/DDBJ databases">
        <title>Evolutionary innovations through gain and loss of genes in the ectomycorrhizal Boletales.</title>
        <authorList>
            <person name="Wu G."/>
            <person name="Miyauchi S."/>
            <person name="Morin E."/>
            <person name="Yang Z.-L."/>
            <person name="Xu J."/>
            <person name="Martin F.M."/>
        </authorList>
    </citation>
    <scope>NUCLEOTIDE SEQUENCE</scope>
    <source>
        <strain evidence="1">BR01</strain>
    </source>
</reference>
<comment type="caution">
    <text evidence="1">The sequence shown here is derived from an EMBL/GenBank/DDBJ whole genome shotgun (WGS) entry which is preliminary data.</text>
</comment>